<organism evidence="3 4">
    <name type="scientific">Aphanomyces euteiches</name>
    <dbReference type="NCBI Taxonomy" id="100861"/>
    <lineage>
        <taxon>Eukaryota</taxon>
        <taxon>Sar</taxon>
        <taxon>Stramenopiles</taxon>
        <taxon>Oomycota</taxon>
        <taxon>Saprolegniomycetes</taxon>
        <taxon>Saprolegniales</taxon>
        <taxon>Verrucalvaceae</taxon>
        <taxon>Aphanomyces</taxon>
    </lineage>
</organism>
<evidence type="ECO:0000313" key="4">
    <source>
        <dbReference type="Proteomes" id="UP000481153"/>
    </source>
</evidence>
<proteinExistence type="predicted"/>
<reference evidence="3 4" key="1">
    <citation type="submission" date="2019-07" db="EMBL/GenBank/DDBJ databases">
        <title>Genomics analysis of Aphanomyces spp. identifies a new class of oomycete effector associated with host adaptation.</title>
        <authorList>
            <person name="Gaulin E."/>
        </authorList>
    </citation>
    <scope>NUCLEOTIDE SEQUENCE [LARGE SCALE GENOMIC DNA]</scope>
    <source>
        <strain evidence="3 4">ATCC 201684</strain>
    </source>
</reference>
<dbReference type="VEuPathDB" id="FungiDB:AeMF1_011198"/>
<keyword evidence="2" id="KW-0472">Membrane</keyword>
<feature type="transmembrane region" description="Helical" evidence="2">
    <location>
        <begin position="410"/>
        <end position="433"/>
    </location>
</feature>
<keyword evidence="2" id="KW-1133">Transmembrane helix</keyword>
<feature type="transmembrane region" description="Helical" evidence="2">
    <location>
        <begin position="476"/>
        <end position="498"/>
    </location>
</feature>
<keyword evidence="2" id="KW-0812">Transmembrane</keyword>
<dbReference type="AlphaFoldDB" id="A0A6G0XB98"/>
<feature type="transmembrane region" description="Helical" evidence="2">
    <location>
        <begin position="378"/>
        <end position="398"/>
    </location>
</feature>
<evidence type="ECO:0000313" key="3">
    <source>
        <dbReference type="EMBL" id="KAF0737417.1"/>
    </source>
</evidence>
<feature type="compositionally biased region" description="Polar residues" evidence="1">
    <location>
        <begin position="15"/>
        <end position="36"/>
    </location>
</feature>
<protein>
    <submittedName>
        <fullName evidence="3">Uncharacterized protein</fullName>
    </submittedName>
</protein>
<dbReference type="Proteomes" id="UP000481153">
    <property type="component" value="Unassembled WGS sequence"/>
</dbReference>
<dbReference type="EMBL" id="VJMJ01000084">
    <property type="protein sequence ID" value="KAF0737417.1"/>
    <property type="molecule type" value="Genomic_DNA"/>
</dbReference>
<evidence type="ECO:0000256" key="2">
    <source>
        <dbReference type="SAM" id="Phobius"/>
    </source>
</evidence>
<keyword evidence="4" id="KW-1185">Reference proteome</keyword>
<feature type="transmembrane region" description="Helical" evidence="2">
    <location>
        <begin position="301"/>
        <end position="327"/>
    </location>
</feature>
<accession>A0A6G0XB98</accession>
<name>A0A6G0XB98_9STRA</name>
<comment type="caution">
    <text evidence="3">The sequence shown here is derived from an EMBL/GenBank/DDBJ whole genome shotgun (WGS) entry which is preliminary data.</text>
</comment>
<evidence type="ECO:0000256" key="1">
    <source>
        <dbReference type="SAM" id="MobiDB-lite"/>
    </source>
</evidence>
<feature type="region of interest" description="Disordered" evidence="1">
    <location>
        <begin position="15"/>
        <end position="38"/>
    </location>
</feature>
<sequence length="531" mass="58276">MASFTMSAGQTEVTSTLTKAGGSSSNLRKTSHTPTPTKARRKPFRVAFRIFAHCTDFTIMLIFFGITTTVYLSGLRYRQETTSELASLGAWTTVGAQCQLNAQGFSNCSTAESALASTAIWTSIGRSLATISTGVPLAMTTCLTGVSRGYGIVVLLLSSSMKPPSCTPKSRENISMVSVFETALDPSGSTSYLLTTYVDEPSPALEVRIDSQSGATTVVVSKPMKLFISSQGVVSPADMNQLSWRFQTRPLTARYALSYGCKTEMIAAPDALFQGLQSQLSLSIGHTCSHQVANATELICLHLSLIVVFLYLVSGDFITTVVGMRGLWRGEPVVTYGFQSSLERRPLLGYSLLSTRVPMLLFLDYARLYYRTMDDRVLFGLVSLVTSSFTMLPVNVFFKVVQSLPCPERLILTPVRLTMPVAAAVVSLVGMAWTSFGDNRSTYYDSIWTRPVNLGAVFQGTTYPLGAYRCMDDVTVGYMLAIDKYCLVTLLGYFVAFLTPRWKRGRWTADLRFFKQNAFLSKEKIPSSARN</sequence>
<gene>
    <name evidence="3" type="ORF">Ae201684_006582</name>
</gene>
<feature type="transmembrane region" description="Helical" evidence="2">
    <location>
        <begin position="50"/>
        <end position="72"/>
    </location>
</feature>